<accession>A0A382THP7</accession>
<sequence length="178" mass="19615">MGRKIVTLFGGSSQKLSPSFGNAAEKLGQEIARQGWTLRTGGGKGKSVMGRVSDGAREGGGRTEGVILERFTRVRHDGLDSMKTVPTYPKRKAGLLKNVSAIIVFPGGIGTMDEWFETLALKQAGFLSVPIVLFNLEKFYDPILAWLREAEKKKISSPEIRKLFHTTRTVRSTVSYLK</sequence>
<dbReference type="SUPFAM" id="SSF102405">
    <property type="entry name" value="MCP/YpsA-like"/>
    <property type="match status" value="1"/>
</dbReference>
<name>A0A382THP7_9ZZZZ</name>
<dbReference type="GO" id="GO:0005829">
    <property type="term" value="C:cytosol"/>
    <property type="evidence" value="ECO:0007669"/>
    <property type="project" value="TreeGrafter"/>
</dbReference>
<evidence type="ECO:0000313" key="1">
    <source>
        <dbReference type="EMBL" id="SVD21493.1"/>
    </source>
</evidence>
<dbReference type="AlphaFoldDB" id="A0A382THP7"/>
<dbReference type="Pfam" id="PF03641">
    <property type="entry name" value="Lysine_decarbox"/>
    <property type="match status" value="1"/>
</dbReference>
<reference evidence="1" key="1">
    <citation type="submission" date="2018-05" db="EMBL/GenBank/DDBJ databases">
        <authorList>
            <person name="Lanie J.A."/>
            <person name="Ng W.-L."/>
            <person name="Kazmierczak K.M."/>
            <person name="Andrzejewski T.M."/>
            <person name="Davidsen T.M."/>
            <person name="Wayne K.J."/>
            <person name="Tettelin H."/>
            <person name="Glass J.I."/>
            <person name="Rusch D."/>
            <person name="Podicherti R."/>
            <person name="Tsui H.-C.T."/>
            <person name="Winkler M.E."/>
        </authorList>
    </citation>
    <scope>NUCLEOTIDE SEQUENCE</scope>
</reference>
<proteinExistence type="predicted"/>
<gene>
    <name evidence="1" type="ORF">METZ01_LOCUS374347</name>
</gene>
<dbReference type="GO" id="GO:0016799">
    <property type="term" value="F:hydrolase activity, hydrolyzing N-glycosyl compounds"/>
    <property type="evidence" value="ECO:0007669"/>
    <property type="project" value="TreeGrafter"/>
</dbReference>
<feature type="non-terminal residue" evidence="1">
    <location>
        <position position="178"/>
    </location>
</feature>
<protein>
    <recommendedName>
        <fullName evidence="2">Cytokinin riboside 5'-monophosphate phosphoribohydrolase</fullName>
    </recommendedName>
</protein>
<dbReference type="PANTHER" id="PTHR31223:SF70">
    <property type="entry name" value="LOG FAMILY PROTEIN YJL055W"/>
    <property type="match status" value="1"/>
</dbReference>
<organism evidence="1">
    <name type="scientific">marine metagenome</name>
    <dbReference type="NCBI Taxonomy" id="408172"/>
    <lineage>
        <taxon>unclassified sequences</taxon>
        <taxon>metagenomes</taxon>
        <taxon>ecological metagenomes</taxon>
    </lineage>
</organism>
<dbReference type="EMBL" id="UINC01136617">
    <property type="protein sequence ID" value="SVD21493.1"/>
    <property type="molecule type" value="Genomic_DNA"/>
</dbReference>
<dbReference type="NCBIfam" id="TIGR00730">
    <property type="entry name" value="Rossman fold protein, TIGR00730 family"/>
    <property type="match status" value="1"/>
</dbReference>
<evidence type="ECO:0008006" key="2">
    <source>
        <dbReference type="Google" id="ProtNLM"/>
    </source>
</evidence>
<dbReference type="Gene3D" id="3.40.50.450">
    <property type="match status" value="1"/>
</dbReference>
<dbReference type="GO" id="GO:0009691">
    <property type="term" value="P:cytokinin biosynthetic process"/>
    <property type="evidence" value="ECO:0007669"/>
    <property type="project" value="InterPro"/>
</dbReference>
<dbReference type="InterPro" id="IPR005269">
    <property type="entry name" value="LOG"/>
</dbReference>
<dbReference type="InterPro" id="IPR031100">
    <property type="entry name" value="LOG_fam"/>
</dbReference>
<dbReference type="PANTHER" id="PTHR31223">
    <property type="entry name" value="LOG FAMILY PROTEIN YJL055W"/>
    <property type="match status" value="1"/>
</dbReference>